<keyword evidence="1" id="KW-0805">Transcription regulation</keyword>
<feature type="region of interest" description="Disordered" evidence="4">
    <location>
        <begin position="1"/>
        <end position="43"/>
    </location>
</feature>
<evidence type="ECO:0000256" key="2">
    <source>
        <dbReference type="ARBA" id="ARBA00023125"/>
    </source>
</evidence>
<proteinExistence type="predicted"/>
<dbReference type="Proteomes" id="UP000007076">
    <property type="component" value="Chromosome"/>
</dbReference>
<dbReference type="GO" id="GO:0003677">
    <property type="term" value="F:DNA binding"/>
    <property type="evidence" value="ECO:0007669"/>
    <property type="project" value="UniProtKB-KW"/>
</dbReference>
<protein>
    <submittedName>
        <fullName evidence="6">Putative LuxR family transcriptional regulator</fullName>
    </submittedName>
</protein>
<dbReference type="InterPro" id="IPR000792">
    <property type="entry name" value="Tscrpt_reg_LuxR_C"/>
</dbReference>
<dbReference type="PANTHER" id="PTHR44688:SF16">
    <property type="entry name" value="DNA-BINDING TRANSCRIPTIONAL ACTIVATOR DEVR_DOSR"/>
    <property type="match status" value="1"/>
</dbReference>
<keyword evidence="7" id="KW-1185">Reference proteome</keyword>
<evidence type="ECO:0000313" key="6">
    <source>
        <dbReference type="EMBL" id="BAJ26296.1"/>
    </source>
</evidence>
<organism evidence="6 7">
    <name type="scientific">Kitasatospora setae (strain ATCC 33774 / DSM 43861 / JCM 3304 / KCC A-0304 / NBRC 14216 / KM-6054)</name>
    <name type="common">Streptomyces setae</name>
    <dbReference type="NCBI Taxonomy" id="452652"/>
    <lineage>
        <taxon>Bacteria</taxon>
        <taxon>Bacillati</taxon>
        <taxon>Actinomycetota</taxon>
        <taxon>Actinomycetes</taxon>
        <taxon>Kitasatosporales</taxon>
        <taxon>Streptomycetaceae</taxon>
        <taxon>Kitasatospora</taxon>
    </lineage>
</organism>
<gene>
    <name evidence="6" type="ordered locus">KSE_04490</name>
</gene>
<dbReference type="InterPro" id="IPR036388">
    <property type="entry name" value="WH-like_DNA-bd_sf"/>
</dbReference>
<dbReference type="EMBL" id="AP010968">
    <property type="protein sequence ID" value="BAJ26296.1"/>
    <property type="molecule type" value="Genomic_DNA"/>
</dbReference>
<keyword evidence="2" id="KW-0238">DNA-binding</keyword>
<evidence type="ECO:0000259" key="5">
    <source>
        <dbReference type="PROSITE" id="PS50043"/>
    </source>
</evidence>
<sequence>MSAIIDPARRERSVPVWQQPHAAALRGPAGGPEPGRDPGAPAVHRDLTALTPRELEVLALLGRGLSTTELAGELTLSEATVKTHVARIFAKLGLRDRAQAVVVAYETGLVAPGDRSG</sequence>
<dbReference type="KEGG" id="ksk:KSE_04490"/>
<dbReference type="InterPro" id="IPR016032">
    <property type="entry name" value="Sig_transdc_resp-reg_C-effctor"/>
</dbReference>
<evidence type="ECO:0000256" key="3">
    <source>
        <dbReference type="ARBA" id="ARBA00023163"/>
    </source>
</evidence>
<reference evidence="6 7" key="1">
    <citation type="journal article" date="2010" name="DNA Res.">
        <title>Genome sequence of Kitasatospora setae NBRC 14216T: an evolutionary snapshot of the family Streptomycetaceae.</title>
        <authorList>
            <person name="Ichikawa N."/>
            <person name="Oguchi A."/>
            <person name="Ikeda H."/>
            <person name="Ishikawa J."/>
            <person name="Kitani S."/>
            <person name="Watanabe Y."/>
            <person name="Nakamura S."/>
            <person name="Katano Y."/>
            <person name="Kishi E."/>
            <person name="Sasagawa M."/>
            <person name="Ankai A."/>
            <person name="Fukui S."/>
            <person name="Hashimoto Y."/>
            <person name="Kamata S."/>
            <person name="Otoguro M."/>
            <person name="Tanikawa S."/>
            <person name="Nihira T."/>
            <person name="Horinouchi S."/>
            <person name="Ohnishi Y."/>
            <person name="Hayakawa M."/>
            <person name="Kuzuyama T."/>
            <person name="Arisawa A."/>
            <person name="Nomoto F."/>
            <person name="Miura H."/>
            <person name="Takahashi Y."/>
            <person name="Fujita N."/>
        </authorList>
    </citation>
    <scope>NUCLEOTIDE SEQUENCE [LARGE SCALE GENOMIC DNA]</scope>
    <source>
        <strain evidence="7">ATCC 33774 / DSM 43861 / JCM 3304 / KCC A-0304 / NBRC 14216 / KM-6054</strain>
    </source>
</reference>
<dbReference type="SMART" id="SM00421">
    <property type="entry name" value="HTH_LUXR"/>
    <property type="match status" value="1"/>
</dbReference>
<accession>E4N515</accession>
<evidence type="ECO:0000256" key="4">
    <source>
        <dbReference type="SAM" id="MobiDB-lite"/>
    </source>
</evidence>
<dbReference type="HOGENOM" id="CLU_2081683_0_0_11"/>
<name>E4N515_KITSK</name>
<feature type="domain" description="HTH luxR-type" evidence="5">
    <location>
        <begin position="43"/>
        <end position="108"/>
    </location>
</feature>
<evidence type="ECO:0000256" key="1">
    <source>
        <dbReference type="ARBA" id="ARBA00023015"/>
    </source>
</evidence>
<dbReference type="PANTHER" id="PTHR44688">
    <property type="entry name" value="DNA-BINDING TRANSCRIPTIONAL ACTIVATOR DEVR_DOSR"/>
    <property type="match status" value="1"/>
</dbReference>
<evidence type="ECO:0000313" key="7">
    <source>
        <dbReference type="Proteomes" id="UP000007076"/>
    </source>
</evidence>
<dbReference type="PRINTS" id="PR00038">
    <property type="entry name" value="HTHLUXR"/>
</dbReference>
<dbReference type="Pfam" id="PF00196">
    <property type="entry name" value="GerE"/>
    <property type="match status" value="1"/>
</dbReference>
<dbReference type="GO" id="GO:0006355">
    <property type="term" value="P:regulation of DNA-templated transcription"/>
    <property type="evidence" value="ECO:0007669"/>
    <property type="project" value="InterPro"/>
</dbReference>
<dbReference type="STRING" id="452652.KSE_04490"/>
<keyword evidence="3" id="KW-0804">Transcription</keyword>
<dbReference type="Gene3D" id="1.10.10.10">
    <property type="entry name" value="Winged helix-like DNA-binding domain superfamily/Winged helix DNA-binding domain"/>
    <property type="match status" value="1"/>
</dbReference>
<dbReference type="PATRIC" id="fig|452652.3.peg.446"/>
<dbReference type="AlphaFoldDB" id="E4N515"/>
<dbReference type="PROSITE" id="PS50043">
    <property type="entry name" value="HTH_LUXR_2"/>
    <property type="match status" value="1"/>
</dbReference>
<dbReference type="eggNOG" id="COG2197">
    <property type="taxonomic scope" value="Bacteria"/>
</dbReference>
<dbReference type="SUPFAM" id="SSF46894">
    <property type="entry name" value="C-terminal effector domain of the bipartite response regulators"/>
    <property type="match status" value="1"/>
</dbReference>
<dbReference type="CDD" id="cd06170">
    <property type="entry name" value="LuxR_C_like"/>
    <property type="match status" value="1"/>
</dbReference>